<name>A0A7E4V1X9_PANRE</name>
<proteinExistence type="predicted"/>
<organism evidence="2 3">
    <name type="scientific">Panagrellus redivivus</name>
    <name type="common">Microworm</name>
    <dbReference type="NCBI Taxonomy" id="6233"/>
    <lineage>
        <taxon>Eukaryota</taxon>
        <taxon>Metazoa</taxon>
        <taxon>Ecdysozoa</taxon>
        <taxon>Nematoda</taxon>
        <taxon>Chromadorea</taxon>
        <taxon>Rhabditida</taxon>
        <taxon>Tylenchina</taxon>
        <taxon>Panagrolaimomorpha</taxon>
        <taxon>Panagrolaimoidea</taxon>
        <taxon>Panagrolaimidae</taxon>
        <taxon>Panagrellus</taxon>
    </lineage>
</organism>
<accession>A0A7E4V1X9</accession>
<keyword evidence="2" id="KW-1185">Reference proteome</keyword>
<dbReference type="Proteomes" id="UP000492821">
    <property type="component" value="Unassembled WGS sequence"/>
</dbReference>
<dbReference type="AlphaFoldDB" id="A0A7E4V1X9"/>
<dbReference type="WBParaSite" id="Pan_g15639.t3">
    <property type="protein sequence ID" value="Pan_g15639.t3"/>
    <property type="gene ID" value="Pan_g15639"/>
</dbReference>
<evidence type="ECO:0000313" key="3">
    <source>
        <dbReference type="WBParaSite" id="Pan_g15639.t3"/>
    </source>
</evidence>
<evidence type="ECO:0000313" key="2">
    <source>
        <dbReference type="Proteomes" id="UP000492821"/>
    </source>
</evidence>
<reference evidence="2" key="1">
    <citation type="journal article" date="2013" name="Genetics">
        <title>The draft genome and transcriptome of Panagrellus redivivus are shaped by the harsh demands of a free-living lifestyle.</title>
        <authorList>
            <person name="Srinivasan J."/>
            <person name="Dillman A.R."/>
            <person name="Macchietto M.G."/>
            <person name="Heikkinen L."/>
            <person name="Lakso M."/>
            <person name="Fracchia K.M."/>
            <person name="Antoshechkin I."/>
            <person name="Mortazavi A."/>
            <person name="Wong G."/>
            <person name="Sternberg P.W."/>
        </authorList>
    </citation>
    <scope>NUCLEOTIDE SEQUENCE [LARGE SCALE GENOMIC DNA]</scope>
    <source>
        <strain evidence="2">MT8872</strain>
    </source>
</reference>
<sequence length="192" mass="21317">MAAIPTADGHMIWHGRISAASSQETVNKASLRTGRMVLDNLTNTLQVIFETTFDHEALEPFHINDVSDVQEHPDNKASCFFKESKTNTYIVFDFKDVRPTNEHPLSPEQRADSLIRFLREFPAYLANATANDDVQSEKKVPQEVDNQEVPVGVPPALPAGRKVATIGKKSSKKTKTVTSVVETTGKGRRLRS</sequence>
<protein>
    <submittedName>
        <fullName evidence="3">Ubiquitin carboxyl-terminal hydrolase</fullName>
    </submittedName>
</protein>
<reference evidence="3" key="2">
    <citation type="submission" date="2020-10" db="UniProtKB">
        <authorList>
            <consortium name="WormBaseParasite"/>
        </authorList>
    </citation>
    <scope>IDENTIFICATION</scope>
</reference>
<feature type="region of interest" description="Disordered" evidence="1">
    <location>
        <begin position="140"/>
        <end position="192"/>
    </location>
</feature>
<evidence type="ECO:0000256" key="1">
    <source>
        <dbReference type="SAM" id="MobiDB-lite"/>
    </source>
</evidence>